<dbReference type="PATRIC" id="fig|817.53.peg.4036"/>
<accession>A0A0I9S5P4</accession>
<reference evidence="2" key="2">
    <citation type="submission" date="2014-07" db="EMBL/GenBank/DDBJ databases">
        <title>Genetics and epidemiology of antimicrobial resistance in B. fragilis group.</title>
        <authorList>
            <person name="Sydenham T.V."/>
            <person name="Hasman H."/>
            <person name="Kemp M."/>
            <person name="Justesen U.S."/>
        </authorList>
    </citation>
    <scope>NUCLEOTIDE SEQUENCE [LARGE SCALE GENOMIC DNA]</scope>
    <source>
        <strain evidence="2">DCMOUH0018B</strain>
    </source>
</reference>
<comment type="caution">
    <text evidence="2">The sequence shown here is derived from an EMBL/GenBank/DDBJ whole genome shotgun (WGS) entry which is preliminary data.</text>
</comment>
<gene>
    <name evidence="2" type="ORF">EE52_0219550</name>
</gene>
<sequence length="84" mass="9724">MEDRNAFHGGEDGKGTVHDFTPIQPYSNKKKHFPKKHIKERCFTISKIKIKTTLLHCKLFSYICNLNISYTIDKRNKSAKKNAA</sequence>
<dbReference type="AlphaFoldDB" id="A0A0I9S5P4"/>
<evidence type="ECO:0000313" key="2">
    <source>
        <dbReference type="EMBL" id="KFX73038.1"/>
    </source>
</evidence>
<proteinExistence type="predicted"/>
<organism evidence="2">
    <name type="scientific">Bacteroides fragilis</name>
    <dbReference type="NCBI Taxonomy" id="817"/>
    <lineage>
        <taxon>Bacteria</taxon>
        <taxon>Pseudomonadati</taxon>
        <taxon>Bacteroidota</taxon>
        <taxon>Bacteroidia</taxon>
        <taxon>Bacteroidales</taxon>
        <taxon>Bacteroidaceae</taxon>
        <taxon>Bacteroides</taxon>
    </lineage>
</organism>
<feature type="region of interest" description="Disordered" evidence="1">
    <location>
        <begin position="1"/>
        <end position="32"/>
    </location>
</feature>
<reference evidence="2" key="1">
    <citation type="book" date="2014" name="THE 24TH EUROPEAN CONGRESS OF CLINICAL MICROBIOLOGY AND INFECTIOUS DISEASES" publisher="ECCMID 2014" city="Barcelona, Spain">
        <title>Identification of resistance genes in three multidrug-resistant Bacteroides fragilis isolates by whole genome sequencing.</title>
        <editorList>
            <person name="Unknown"/>
            <person name="A."/>
        </editorList>
        <authorList>
            <person name="Sydenham T.V."/>
            <person name="Hasman H."/>
            <person name="Wang M."/>
            <person name="Soki J."/>
            <person name="Nagy E."/>
            <person name="Justesen U.S."/>
        </authorList>
    </citation>
    <scope>NUCLEOTIDE SEQUENCE</scope>
    <source>
        <strain evidence="2">DCMOUH0018B</strain>
    </source>
</reference>
<dbReference type="EMBL" id="JMZZ02000224">
    <property type="protein sequence ID" value="KFX73038.1"/>
    <property type="molecule type" value="Genomic_DNA"/>
</dbReference>
<name>A0A0I9S5P4_BACFG</name>
<protein>
    <submittedName>
        <fullName evidence="2">Uncharacterized protein</fullName>
    </submittedName>
</protein>
<feature type="compositionally biased region" description="Basic and acidic residues" evidence="1">
    <location>
        <begin position="1"/>
        <end position="17"/>
    </location>
</feature>
<evidence type="ECO:0000256" key="1">
    <source>
        <dbReference type="SAM" id="MobiDB-lite"/>
    </source>
</evidence>